<dbReference type="Gene3D" id="3.30.860.10">
    <property type="entry name" value="30s Ribosomal Protein S19, Chain A"/>
    <property type="match status" value="1"/>
</dbReference>
<dbReference type="GO" id="GO:0006412">
    <property type="term" value="P:translation"/>
    <property type="evidence" value="ECO:0007669"/>
    <property type="project" value="InterPro"/>
</dbReference>
<dbReference type="AlphaFoldDB" id="A0A397ZRB6"/>
<protein>
    <recommendedName>
        <fullName evidence="7">Ribosomal protein S19</fullName>
    </recommendedName>
</protein>
<dbReference type="GO" id="GO:0005840">
    <property type="term" value="C:ribosome"/>
    <property type="evidence" value="ECO:0007669"/>
    <property type="project" value="UniProtKB-KW"/>
</dbReference>
<evidence type="ECO:0000256" key="2">
    <source>
        <dbReference type="ARBA" id="ARBA00022980"/>
    </source>
</evidence>
<evidence type="ECO:0000256" key="1">
    <source>
        <dbReference type="ARBA" id="ARBA00007345"/>
    </source>
</evidence>
<gene>
    <name evidence="5" type="ORF">BRARA_D00780</name>
</gene>
<evidence type="ECO:0000256" key="3">
    <source>
        <dbReference type="ARBA" id="ARBA00023274"/>
    </source>
</evidence>
<name>A0A397ZRB6_BRACM</name>
<evidence type="ECO:0008006" key="7">
    <source>
        <dbReference type="Google" id="ProtNLM"/>
    </source>
</evidence>
<dbReference type="PANTHER" id="PTHR11880">
    <property type="entry name" value="RIBOSOMAL PROTEIN S19P FAMILY MEMBER"/>
    <property type="match status" value="1"/>
</dbReference>
<dbReference type="InterPro" id="IPR023575">
    <property type="entry name" value="Ribosomal_uS19_SF"/>
</dbReference>
<dbReference type="Proteomes" id="UP000264353">
    <property type="component" value="Chromosome A4"/>
</dbReference>
<keyword evidence="3 4" id="KW-0687">Ribonucleoprotein</keyword>
<dbReference type="Pfam" id="PF00203">
    <property type="entry name" value="Ribosomal_S19"/>
    <property type="match status" value="1"/>
</dbReference>
<organism evidence="5 6">
    <name type="scientific">Brassica campestris</name>
    <name type="common">Field mustard</name>
    <dbReference type="NCBI Taxonomy" id="3711"/>
    <lineage>
        <taxon>Eukaryota</taxon>
        <taxon>Viridiplantae</taxon>
        <taxon>Streptophyta</taxon>
        <taxon>Embryophyta</taxon>
        <taxon>Tracheophyta</taxon>
        <taxon>Spermatophyta</taxon>
        <taxon>Magnoliopsida</taxon>
        <taxon>eudicotyledons</taxon>
        <taxon>Gunneridae</taxon>
        <taxon>Pentapetalae</taxon>
        <taxon>rosids</taxon>
        <taxon>malvids</taxon>
        <taxon>Brassicales</taxon>
        <taxon>Brassicaceae</taxon>
        <taxon>Brassiceae</taxon>
        <taxon>Brassica</taxon>
    </lineage>
</organism>
<evidence type="ECO:0000313" key="6">
    <source>
        <dbReference type="Proteomes" id="UP000264353"/>
    </source>
</evidence>
<keyword evidence="2 4" id="KW-0689">Ribosomal protein</keyword>
<accession>A0A397ZRB6</accession>
<dbReference type="SUPFAM" id="SSF54570">
    <property type="entry name" value="Ribosomal protein S19"/>
    <property type="match status" value="1"/>
</dbReference>
<dbReference type="EMBL" id="CM010631">
    <property type="protein sequence ID" value="RID65596.1"/>
    <property type="molecule type" value="Genomic_DNA"/>
</dbReference>
<dbReference type="GO" id="GO:0003735">
    <property type="term" value="F:structural constituent of ribosome"/>
    <property type="evidence" value="ECO:0007669"/>
    <property type="project" value="InterPro"/>
</dbReference>
<dbReference type="GO" id="GO:1990904">
    <property type="term" value="C:ribonucleoprotein complex"/>
    <property type="evidence" value="ECO:0007669"/>
    <property type="project" value="UniProtKB-KW"/>
</dbReference>
<dbReference type="PANTHER" id="PTHR11880:SF67">
    <property type="entry name" value="SMALL RIBOSOMAL SUBUNIT PROTEIN US19M"/>
    <property type="match status" value="1"/>
</dbReference>
<dbReference type="PRINTS" id="PR00975">
    <property type="entry name" value="RIBOSOMALS19"/>
</dbReference>
<proteinExistence type="inferred from homology"/>
<sequence>MKKEKAALKKKIWSRSSTILPGHVGSSVRIYNGNTHVHCKITEGKIEHKFGGFAFARKVARHPRAK</sequence>
<reference evidence="5 6" key="1">
    <citation type="submission" date="2018-06" db="EMBL/GenBank/DDBJ databases">
        <title>WGS assembly of Brassica rapa FPsc.</title>
        <authorList>
            <person name="Bowman J."/>
            <person name="Kohchi T."/>
            <person name="Yamato K."/>
            <person name="Jenkins J."/>
            <person name="Shu S."/>
            <person name="Ishizaki K."/>
            <person name="Yamaoka S."/>
            <person name="Nishihama R."/>
            <person name="Nakamura Y."/>
            <person name="Berger F."/>
            <person name="Adam C."/>
            <person name="Aki S."/>
            <person name="Althoff F."/>
            <person name="Araki T."/>
            <person name="Arteaga-Vazquez M."/>
            <person name="Balasubrmanian S."/>
            <person name="Bauer D."/>
            <person name="Boehm C."/>
            <person name="Briginshaw L."/>
            <person name="Caballero-Perez J."/>
            <person name="Catarino B."/>
            <person name="Chen F."/>
            <person name="Chiyoda S."/>
            <person name="Chovatia M."/>
            <person name="Davies K."/>
            <person name="Delmans M."/>
            <person name="Demura T."/>
            <person name="Dierschke T."/>
            <person name="Dolan L."/>
            <person name="Dorantes-Acosta A."/>
            <person name="Eklund D."/>
            <person name="Florent S."/>
            <person name="Flores-Sandoval E."/>
            <person name="Fujiyama A."/>
            <person name="Fukuzawa H."/>
            <person name="Galik B."/>
            <person name="Grimanelli D."/>
            <person name="Grimwood J."/>
            <person name="Grossniklaus U."/>
            <person name="Hamada T."/>
            <person name="Haseloff J."/>
            <person name="Hetherington A."/>
            <person name="Higo A."/>
            <person name="Hirakawa Y."/>
            <person name="Hundley H."/>
            <person name="Ikeda Y."/>
            <person name="Inoue K."/>
            <person name="Inoue S."/>
            <person name="Ishida S."/>
            <person name="Jia Q."/>
            <person name="Kakita M."/>
            <person name="Kanazawa T."/>
            <person name="Kawai Y."/>
            <person name="Kawashima T."/>
            <person name="Kennedy M."/>
            <person name="Kinose K."/>
            <person name="Kinoshita T."/>
            <person name="Kohara Y."/>
            <person name="Koide E."/>
            <person name="Komatsu K."/>
            <person name="Kopischke S."/>
            <person name="Kubo M."/>
            <person name="Kyozuka J."/>
            <person name="Lagercrantz U."/>
            <person name="Lin S."/>
            <person name="Lindquist E."/>
            <person name="Lipzen A."/>
            <person name="Lu C."/>
            <person name="Luna E."/>
            <person name="Martienssen R."/>
            <person name="Minamino N."/>
            <person name="Mizutani M."/>
            <person name="Mizutani M."/>
            <person name="Mochizuki N."/>
            <person name="Monte I."/>
            <person name="Mosher R."/>
            <person name="Nagasaki H."/>
            <person name="Nakagami H."/>
            <person name="Naramoto S."/>
            <person name="Nishitani K."/>
            <person name="Ohtani M."/>
            <person name="Okamoto T."/>
            <person name="Okumura M."/>
            <person name="Phillips J."/>
            <person name="Pollak B."/>
            <person name="Reinders A."/>
            <person name="Roevekamp M."/>
            <person name="Sano R."/>
            <person name="Sawa S."/>
            <person name="Schmid M."/>
            <person name="Shirakawa M."/>
            <person name="Solano R."/>
            <person name="Spunde A."/>
            <person name="Suetsugu N."/>
            <person name="Sugano S."/>
            <person name="Sugiyama A."/>
            <person name="Sun R."/>
            <person name="Suzuki Y."/>
            <person name="Takenaka M."/>
            <person name="Takezawa D."/>
            <person name="Tomogane H."/>
            <person name="Tsuzuki M."/>
            <person name="Ueda T."/>
            <person name="Umeda M."/>
            <person name="Ward J."/>
            <person name="Watanabe Y."/>
            <person name="Yazaki K."/>
            <person name="Yokoyama R."/>
            <person name="Yoshitake Y."/>
            <person name="Yotsui I."/>
            <person name="Zachgo S."/>
            <person name="Schmutz J."/>
        </authorList>
    </citation>
    <scope>NUCLEOTIDE SEQUENCE [LARGE SCALE GENOMIC DNA]</scope>
    <source>
        <strain evidence="6">cv. B-3</strain>
    </source>
</reference>
<evidence type="ECO:0000256" key="4">
    <source>
        <dbReference type="RuleBase" id="RU003485"/>
    </source>
</evidence>
<comment type="similarity">
    <text evidence="1 4">Belongs to the universal ribosomal protein uS19 family.</text>
</comment>
<dbReference type="InterPro" id="IPR002222">
    <property type="entry name" value="Ribosomal_uS19"/>
</dbReference>
<evidence type="ECO:0000313" key="5">
    <source>
        <dbReference type="EMBL" id="RID65596.1"/>
    </source>
</evidence>
<dbReference type="PIRSF" id="PIRSF002144">
    <property type="entry name" value="Ribosomal_S19"/>
    <property type="match status" value="1"/>
</dbReference>